<accession>A0A9W6L5M7</accession>
<proteinExistence type="predicted"/>
<dbReference type="EMBL" id="BSFQ01000022">
    <property type="protein sequence ID" value="GLL13522.1"/>
    <property type="molecule type" value="Genomic_DNA"/>
</dbReference>
<evidence type="ECO:0000256" key="2">
    <source>
        <dbReference type="SAM" id="Phobius"/>
    </source>
</evidence>
<protein>
    <recommendedName>
        <fullName evidence="5">DUF2631 domain-containing protein</fullName>
    </recommendedName>
</protein>
<dbReference type="Pfam" id="PF10939">
    <property type="entry name" value="DUF2631"/>
    <property type="match status" value="1"/>
</dbReference>
<reference evidence="3" key="1">
    <citation type="journal article" date="2014" name="Int. J. Syst. Evol. Microbiol.">
        <title>Complete genome sequence of Corynebacterium casei LMG S-19264T (=DSM 44701T), isolated from a smear-ripened cheese.</title>
        <authorList>
            <consortium name="US DOE Joint Genome Institute (JGI-PGF)"/>
            <person name="Walter F."/>
            <person name="Albersmeier A."/>
            <person name="Kalinowski J."/>
            <person name="Ruckert C."/>
        </authorList>
    </citation>
    <scope>NUCLEOTIDE SEQUENCE</scope>
    <source>
        <strain evidence="3">VKM Ac-1069</strain>
    </source>
</reference>
<feature type="transmembrane region" description="Helical" evidence="2">
    <location>
        <begin position="56"/>
        <end position="75"/>
    </location>
</feature>
<keyword evidence="2" id="KW-1133">Transmembrane helix</keyword>
<keyword evidence="2" id="KW-0472">Membrane</keyword>
<organism evidence="3 4">
    <name type="scientific">Pseudonocardia halophobica</name>
    <dbReference type="NCBI Taxonomy" id="29401"/>
    <lineage>
        <taxon>Bacteria</taxon>
        <taxon>Bacillati</taxon>
        <taxon>Actinomycetota</taxon>
        <taxon>Actinomycetes</taxon>
        <taxon>Pseudonocardiales</taxon>
        <taxon>Pseudonocardiaceae</taxon>
        <taxon>Pseudonocardia</taxon>
    </lineage>
</organism>
<comment type="caution">
    <text evidence="3">The sequence shown here is derived from an EMBL/GenBank/DDBJ whole genome shotgun (WGS) entry which is preliminary data.</text>
</comment>
<name>A0A9W6L5M7_9PSEU</name>
<evidence type="ECO:0000313" key="3">
    <source>
        <dbReference type="EMBL" id="GLL13522.1"/>
    </source>
</evidence>
<keyword evidence="2" id="KW-0812">Transmembrane</keyword>
<evidence type="ECO:0000313" key="4">
    <source>
        <dbReference type="Proteomes" id="UP001143463"/>
    </source>
</evidence>
<evidence type="ECO:0000256" key="1">
    <source>
        <dbReference type="SAM" id="MobiDB-lite"/>
    </source>
</evidence>
<dbReference type="InterPro" id="IPR024341">
    <property type="entry name" value="DUF2631"/>
</dbReference>
<dbReference type="Proteomes" id="UP001143463">
    <property type="component" value="Unassembled WGS sequence"/>
</dbReference>
<feature type="region of interest" description="Disordered" evidence="1">
    <location>
        <begin position="1"/>
        <end position="22"/>
    </location>
</feature>
<dbReference type="RefSeq" id="WP_037047011.1">
    <property type="nucleotide sequence ID" value="NZ_BAAAUZ010000007.1"/>
</dbReference>
<dbReference type="AlphaFoldDB" id="A0A9W6L5M7"/>
<sequence length="83" mass="9069">MASSSRELAKVDPADEPSAEWGWHGTFPKAIPTAGVVVAILLCLILIGHHASWTEILYAVVPAVVILLAVILGTIRKRNDWRR</sequence>
<reference evidence="3" key="2">
    <citation type="submission" date="2023-01" db="EMBL/GenBank/DDBJ databases">
        <authorList>
            <person name="Sun Q."/>
            <person name="Evtushenko L."/>
        </authorList>
    </citation>
    <scope>NUCLEOTIDE SEQUENCE</scope>
    <source>
        <strain evidence="3">VKM Ac-1069</strain>
    </source>
</reference>
<feature type="transmembrane region" description="Helical" evidence="2">
    <location>
        <begin position="30"/>
        <end position="50"/>
    </location>
</feature>
<evidence type="ECO:0008006" key="5">
    <source>
        <dbReference type="Google" id="ProtNLM"/>
    </source>
</evidence>
<keyword evidence="4" id="KW-1185">Reference proteome</keyword>
<gene>
    <name evidence="3" type="ORF">GCM10017577_46660</name>
</gene>